<sequence>MIMLKPVEGEDAEDILADSLDTLYECQPVSLSSPGRHFVLQLNHRNHSTDTLSIEPRKPISISCRVPDTQSSNWSLHASSVWVASVYLTEHIQELHLEDYLSPLTSPANRINVLELGAGAGIPSIAISKLIEDSCIHITSSDYPDDQLISALEDNVQTNDVASKCKVVPYAWGSDVSPLLPRSETTVDRGFDVVIAADTLWNSDTHAIFVETLQKTLKKDAKSRIHLVAGLHTGRFTIQSMLDRLKSSGFDVESAEERQVHGDQRRGWIVERDGEDEFDRRRWLVWIEVKWHLT</sequence>
<dbReference type="OrthoDB" id="273771at2759"/>
<reference evidence="1" key="1">
    <citation type="submission" date="2020-11" db="EMBL/GenBank/DDBJ databases">
        <authorList>
            <consortium name="DOE Joint Genome Institute"/>
            <person name="Ahrendt S."/>
            <person name="Riley R."/>
            <person name="Andreopoulos W."/>
            <person name="Labutti K."/>
            <person name="Pangilinan J."/>
            <person name="Ruiz-Duenas F.J."/>
            <person name="Barrasa J.M."/>
            <person name="Sanchez-Garcia M."/>
            <person name="Camarero S."/>
            <person name="Miyauchi S."/>
            <person name="Serrano A."/>
            <person name="Linde D."/>
            <person name="Babiker R."/>
            <person name="Drula E."/>
            <person name="Ayuso-Fernandez I."/>
            <person name="Pacheco R."/>
            <person name="Padilla G."/>
            <person name="Ferreira P."/>
            <person name="Barriuso J."/>
            <person name="Kellner H."/>
            <person name="Castanera R."/>
            <person name="Alfaro M."/>
            <person name="Ramirez L."/>
            <person name="Pisabarro A.G."/>
            <person name="Kuo A."/>
            <person name="Tritt A."/>
            <person name="Lipzen A."/>
            <person name="He G."/>
            <person name="Yan M."/>
            <person name="Ng V."/>
            <person name="Cullen D."/>
            <person name="Martin F."/>
            <person name="Rosso M.-N."/>
            <person name="Henrissat B."/>
            <person name="Hibbett D."/>
            <person name="Martinez A.T."/>
            <person name="Grigoriev I.V."/>
        </authorList>
    </citation>
    <scope>NUCLEOTIDE SEQUENCE</scope>
    <source>
        <strain evidence="1">ATCC 90797</strain>
    </source>
</reference>
<dbReference type="GO" id="GO:0005737">
    <property type="term" value="C:cytoplasm"/>
    <property type="evidence" value="ECO:0007669"/>
    <property type="project" value="TreeGrafter"/>
</dbReference>
<accession>A0A9P6A016</accession>
<dbReference type="AlphaFoldDB" id="A0A9P6A016"/>
<dbReference type="SUPFAM" id="SSF53335">
    <property type="entry name" value="S-adenosyl-L-methionine-dependent methyltransferases"/>
    <property type="match status" value="1"/>
</dbReference>
<comment type="caution">
    <text evidence="1">The sequence shown here is derived from an EMBL/GenBank/DDBJ whole genome shotgun (WGS) entry which is preliminary data.</text>
</comment>
<evidence type="ECO:0000313" key="1">
    <source>
        <dbReference type="EMBL" id="KAF9497119.1"/>
    </source>
</evidence>
<dbReference type="PANTHER" id="PTHR14614">
    <property type="entry name" value="HEPATOCELLULAR CARCINOMA-ASSOCIATED ANTIGEN"/>
    <property type="match status" value="1"/>
</dbReference>
<name>A0A9P6A016_PLEER</name>
<evidence type="ECO:0000313" key="2">
    <source>
        <dbReference type="Proteomes" id="UP000807025"/>
    </source>
</evidence>
<proteinExistence type="predicted"/>
<dbReference type="CDD" id="cd02440">
    <property type="entry name" value="AdoMet_MTases"/>
    <property type="match status" value="1"/>
</dbReference>
<dbReference type="Proteomes" id="UP000807025">
    <property type="component" value="Unassembled WGS sequence"/>
</dbReference>
<protein>
    <submittedName>
        <fullName evidence="1">Uncharacterized protein</fullName>
    </submittedName>
</protein>
<dbReference type="Gene3D" id="3.40.50.150">
    <property type="entry name" value="Vaccinia Virus protein VP39"/>
    <property type="match status" value="1"/>
</dbReference>
<dbReference type="EMBL" id="MU154546">
    <property type="protein sequence ID" value="KAF9497119.1"/>
    <property type="molecule type" value="Genomic_DNA"/>
</dbReference>
<gene>
    <name evidence="1" type="ORF">BDN71DRAFT_1467818</name>
</gene>
<dbReference type="Pfam" id="PF10294">
    <property type="entry name" value="Methyltransf_16"/>
    <property type="match status" value="1"/>
</dbReference>
<dbReference type="InterPro" id="IPR029063">
    <property type="entry name" value="SAM-dependent_MTases_sf"/>
</dbReference>
<organism evidence="1 2">
    <name type="scientific">Pleurotus eryngii</name>
    <name type="common">Boletus of the steppes</name>
    <dbReference type="NCBI Taxonomy" id="5323"/>
    <lineage>
        <taxon>Eukaryota</taxon>
        <taxon>Fungi</taxon>
        <taxon>Dikarya</taxon>
        <taxon>Basidiomycota</taxon>
        <taxon>Agaricomycotina</taxon>
        <taxon>Agaricomycetes</taxon>
        <taxon>Agaricomycetidae</taxon>
        <taxon>Agaricales</taxon>
        <taxon>Pleurotineae</taxon>
        <taxon>Pleurotaceae</taxon>
        <taxon>Pleurotus</taxon>
    </lineage>
</organism>
<dbReference type="InterPro" id="IPR019410">
    <property type="entry name" value="Methyltransf_16"/>
</dbReference>
<keyword evidence="2" id="KW-1185">Reference proteome</keyword>
<dbReference type="GO" id="GO:0008757">
    <property type="term" value="F:S-adenosylmethionine-dependent methyltransferase activity"/>
    <property type="evidence" value="ECO:0007669"/>
    <property type="project" value="UniProtKB-ARBA"/>
</dbReference>
<dbReference type="PANTHER" id="PTHR14614:SF104">
    <property type="entry name" value="N-METHYLTRANSFERASE, PUTATIVE (AFU_ORTHOLOGUE AFUA_1G17750)-RELATED"/>
    <property type="match status" value="1"/>
</dbReference>